<keyword evidence="1" id="KW-0805">Transcription regulation</keyword>
<dbReference type="PANTHER" id="PTHR43537:SF47">
    <property type="entry name" value="REGULATORY PROTEIN GNTR HTH"/>
    <property type="match status" value="1"/>
</dbReference>
<organism evidence="5 6">
    <name type="scientific">Sediminihabitans luteus</name>
    <dbReference type="NCBI Taxonomy" id="1138585"/>
    <lineage>
        <taxon>Bacteria</taxon>
        <taxon>Bacillati</taxon>
        <taxon>Actinomycetota</taxon>
        <taxon>Actinomycetes</taxon>
        <taxon>Micrococcales</taxon>
        <taxon>Cellulomonadaceae</taxon>
        <taxon>Sediminihabitans</taxon>
    </lineage>
</organism>
<dbReference type="AlphaFoldDB" id="A0A2M9CDX0"/>
<dbReference type="InterPro" id="IPR036390">
    <property type="entry name" value="WH_DNA-bd_sf"/>
</dbReference>
<accession>A0A2M9CDX0</accession>
<evidence type="ECO:0000256" key="3">
    <source>
        <dbReference type="ARBA" id="ARBA00023163"/>
    </source>
</evidence>
<dbReference type="GO" id="GO:0003677">
    <property type="term" value="F:DNA binding"/>
    <property type="evidence" value="ECO:0007669"/>
    <property type="project" value="UniProtKB-KW"/>
</dbReference>
<keyword evidence="2" id="KW-0238">DNA-binding</keyword>
<evidence type="ECO:0000256" key="1">
    <source>
        <dbReference type="ARBA" id="ARBA00023015"/>
    </source>
</evidence>
<dbReference type="SMART" id="SM00895">
    <property type="entry name" value="FCD"/>
    <property type="match status" value="1"/>
</dbReference>
<dbReference type="RefSeq" id="WP_100423664.1">
    <property type="nucleotide sequence ID" value="NZ_BOOX01000013.1"/>
</dbReference>
<comment type="caution">
    <text evidence="5">The sequence shown here is derived from an EMBL/GenBank/DDBJ whole genome shotgun (WGS) entry which is preliminary data.</text>
</comment>
<dbReference type="SUPFAM" id="SSF48008">
    <property type="entry name" value="GntR ligand-binding domain-like"/>
    <property type="match status" value="1"/>
</dbReference>
<evidence type="ECO:0000256" key="2">
    <source>
        <dbReference type="ARBA" id="ARBA00023125"/>
    </source>
</evidence>
<dbReference type="InterPro" id="IPR000524">
    <property type="entry name" value="Tscrpt_reg_HTH_GntR"/>
</dbReference>
<evidence type="ECO:0000259" key="4">
    <source>
        <dbReference type="PROSITE" id="PS50949"/>
    </source>
</evidence>
<dbReference type="PRINTS" id="PR00035">
    <property type="entry name" value="HTHGNTR"/>
</dbReference>
<reference evidence="5 6" key="1">
    <citation type="submission" date="2017-11" db="EMBL/GenBank/DDBJ databases">
        <title>Genomic Encyclopedia of Archaeal and Bacterial Type Strains, Phase II (KMG-II): From Individual Species to Whole Genera.</title>
        <authorList>
            <person name="Goeker M."/>
        </authorList>
    </citation>
    <scope>NUCLEOTIDE SEQUENCE [LARGE SCALE GENOMIC DNA]</scope>
    <source>
        <strain evidence="5 6">DSM 25478</strain>
    </source>
</reference>
<dbReference type="SUPFAM" id="SSF46785">
    <property type="entry name" value="Winged helix' DNA-binding domain"/>
    <property type="match status" value="1"/>
</dbReference>
<dbReference type="PANTHER" id="PTHR43537">
    <property type="entry name" value="TRANSCRIPTIONAL REGULATOR, GNTR FAMILY"/>
    <property type="match status" value="1"/>
</dbReference>
<dbReference type="InterPro" id="IPR011711">
    <property type="entry name" value="GntR_C"/>
</dbReference>
<keyword evidence="6" id="KW-1185">Reference proteome</keyword>
<gene>
    <name evidence="5" type="ORF">CLV28_2528</name>
</gene>
<dbReference type="GO" id="GO:0003700">
    <property type="term" value="F:DNA-binding transcription factor activity"/>
    <property type="evidence" value="ECO:0007669"/>
    <property type="project" value="InterPro"/>
</dbReference>
<dbReference type="SMART" id="SM00345">
    <property type="entry name" value="HTH_GNTR"/>
    <property type="match status" value="1"/>
</dbReference>
<keyword evidence="3" id="KW-0804">Transcription</keyword>
<dbReference type="InterPro" id="IPR008920">
    <property type="entry name" value="TF_FadR/GntR_C"/>
</dbReference>
<dbReference type="Gene3D" id="1.20.120.530">
    <property type="entry name" value="GntR ligand-binding domain-like"/>
    <property type="match status" value="1"/>
</dbReference>
<dbReference type="InterPro" id="IPR036388">
    <property type="entry name" value="WH-like_DNA-bd_sf"/>
</dbReference>
<dbReference type="Pfam" id="PF00392">
    <property type="entry name" value="GntR"/>
    <property type="match status" value="1"/>
</dbReference>
<proteinExistence type="predicted"/>
<dbReference type="OrthoDB" id="3575876at2"/>
<dbReference type="Gene3D" id="1.10.10.10">
    <property type="entry name" value="Winged helix-like DNA-binding domain superfamily/Winged helix DNA-binding domain"/>
    <property type="match status" value="1"/>
</dbReference>
<dbReference type="CDD" id="cd07377">
    <property type="entry name" value="WHTH_GntR"/>
    <property type="match status" value="1"/>
</dbReference>
<evidence type="ECO:0000313" key="5">
    <source>
        <dbReference type="EMBL" id="PJJ70050.1"/>
    </source>
</evidence>
<dbReference type="Pfam" id="PF07729">
    <property type="entry name" value="FCD"/>
    <property type="match status" value="1"/>
</dbReference>
<sequence length="216" mass="23314">MERRPSLIDATVERLRARITSGEWPVGTRIPTEPELCADLAVGRNTVREAVQSLAHVGLLERRQGSGTYVRAIDELTVVVHGRAHDATRRDALEVRRALEVESARLAARRRTESEAGALRTLAARRETHLRDGDLEAVASVDRAIHEAVITAARNPLLAALYASVQEVAGATWAGSGPEPSHTDLVEAVVIGDEEAAVRATASYLAERIGSLPENP</sequence>
<dbReference type="PROSITE" id="PS50949">
    <property type="entry name" value="HTH_GNTR"/>
    <property type="match status" value="1"/>
</dbReference>
<feature type="domain" description="HTH gntR-type" evidence="4">
    <location>
        <begin position="5"/>
        <end position="73"/>
    </location>
</feature>
<name>A0A2M9CDX0_9CELL</name>
<dbReference type="Proteomes" id="UP000231693">
    <property type="component" value="Unassembled WGS sequence"/>
</dbReference>
<protein>
    <submittedName>
        <fullName evidence="5">GntR family transcriptional regulator</fullName>
    </submittedName>
</protein>
<dbReference type="EMBL" id="PGFE01000004">
    <property type="protein sequence ID" value="PJJ70050.1"/>
    <property type="molecule type" value="Genomic_DNA"/>
</dbReference>
<evidence type="ECO:0000313" key="6">
    <source>
        <dbReference type="Proteomes" id="UP000231693"/>
    </source>
</evidence>